<evidence type="ECO:0000256" key="6">
    <source>
        <dbReference type="ARBA" id="ARBA00022763"/>
    </source>
</evidence>
<name>A0AAX3SY16_SPICI</name>
<reference evidence="10 11" key="1">
    <citation type="submission" date="2022-04" db="EMBL/GenBank/DDBJ databases">
        <title>Whole genome of Spiroplasma citri.</title>
        <authorList>
            <person name="Khanchezar A."/>
            <person name="Izadpanah K."/>
            <person name="Taghavi M."/>
            <person name="Ghorbani A."/>
            <person name="Beven L."/>
        </authorList>
    </citation>
    <scope>NUCLEOTIDE SEQUENCE [LARGE SCALE GENOMIC DNA]</scope>
    <source>
        <strain evidence="10 11">D4</strain>
    </source>
</reference>
<dbReference type="Proteomes" id="UP001214629">
    <property type="component" value="Chromosome"/>
</dbReference>
<dbReference type="PANTHER" id="PTHR10815:SF5">
    <property type="entry name" value="METHYLATED-DNA--PROTEIN-CYSTEINE METHYLTRANSFERASE"/>
    <property type="match status" value="1"/>
</dbReference>
<dbReference type="RefSeq" id="WP_277938537.1">
    <property type="nucleotide sequence ID" value="NZ_CP096246.1"/>
</dbReference>
<gene>
    <name evidence="10" type="ORF">M0C40_08770</name>
</gene>
<keyword evidence="7" id="KW-0234">DNA repair</keyword>
<dbReference type="GO" id="GO:0006281">
    <property type="term" value="P:DNA repair"/>
    <property type="evidence" value="ECO:0007669"/>
    <property type="project" value="UniProtKB-KW"/>
</dbReference>
<dbReference type="InterPro" id="IPR014048">
    <property type="entry name" value="MethylDNA_cys_MeTrfase_DNA-bd"/>
</dbReference>
<evidence type="ECO:0000259" key="9">
    <source>
        <dbReference type="Pfam" id="PF01035"/>
    </source>
</evidence>
<feature type="domain" description="Methylated-DNA-[protein]-cysteine S-methyltransferase DNA binding" evidence="9">
    <location>
        <begin position="2"/>
        <end position="80"/>
    </location>
</feature>
<dbReference type="AlphaFoldDB" id="A0AAX3SY16"/>
<dbReference type="InterPro" id="IPR036217">
    <property type="entry name" value="MethylDNA_cys_MeTrfase_DNAb"/>
</dbReference>
<sequence>MFQKKVWAEVAKIPYGTTTCYADIAQKIGHPQAMRAVETAIGNNAITIIVPFHRVLGKNNALCGYRGGFEMKASLLQLENIW</sequence>
<dbReference type="EMBL" id="CP096246">
    <property type="protein sequence ID" value="WFG96167.1"/>
    <property type="molecule type" value="Genomic_DNA"/>
</dbReference>
<evidence type="ECO:0000256" key="8">
    <source>
        <dbReference type="ARBA" id="ARBA00049348"/>
    </source>
</evidence>
<evidence type="ECO:0000256" key="7">
    <source>
        <dbReference type="ARBA" id="ARBA00023204"/>
    </source>
</evidence>
<evidence type="ECO:0000313" key="10">
    <source>
        <dbReference type="EMBL" id="WFG96167.1"/>
    </source>
</evidence>
<dbReference type="FunFam" id="1.10.10.10:FF:000214">
    <property type="entry name" value="Methylated-DNA--protein-cysteine methyltransferase"/>
    <property type="match status" value="1"/>
</dbReference>
<dbReference type="InterPro" id="IPR036388">
    <property type="entry name" value="WH-like_DNA-bd_sf"/>
</dbReference>
<evidence type="ECO:0000313" key="11">
    <source>
        <dbReference type="Proteomes" id="UP001214629"/>
    </source>
</evidence>
<dbReference type="Pfam" id="PF01035">
    <property type="entry name" value="DNA_binding_1"/>
    <property type="match status" value="1"/>
</dbReference>
<protein>
    <recommendedName>
        <fullName evidence="3">methylated-DNA--[protein]-cysteine S-methyltransferase</fullName>
        <ecNumber evidence="3">2.1.1.63</ecNumber>
    </recommendedName>
</protein>
<dbReference type="GO" id="GO:0003908">
    <property type="term" value="F:methylated-DNA-[protein]-cysteine S-methyltransferase activity"/>
    <property type="evidence" value="ECO:0007669"/>
    <property type="project" value="UniProtKB-EC"/>
</dbReference>
<keyword evidence="5" id="KW-0808">Transferase</keyword>
<evidence type="ECO:0000256" key="3">
    <source>
        <dbReference type="ARBA" id="ARBA00011918"/>
    </source>
</evidence>
<dbReference type="EC" id="2.1.1.63" evidence="3"/>
<organism evidence="10 11">
    <name type="scientific">Spiroplasma citri</name>
    <dbReference type="NCBI Taxonomy" id="2133"/>
    <lineage>
        <taxon>Bacteria</taxon>
        <taxon>Bacillati</taxon>
        <taxon>Mycoplasmatota</taxon>
        <taxon>Mollicutes</taxon>
        <taxon>Entomoplasmatales</taxon>
        <taxon>Spiroplasmataceae</taxon>
        <taxon>Spiroplasma</taxon>
    </lineage>
</organism>
<dbReference type="PANTHER" id="PTHR10815">
    <property type="entry name" value="METHYLATED-DNA--PROTEIN-CYSTEINE METHYLTRANSFERASE"/>
    <property type="match status" value="1"/>
</dbReference>
<evidence type="ECO:0000256" key="4">
    <source>
        <dbReference type="ARBA" id="ARBA00022603"/>
    </source>
</evidence>
<keyword evidence="4" id="KW-0489">Methyltransferase</keyword>
<comment type="catalytic activity">
    <reaction evidence="1">
        <text>a 4-O-methyl-thymidine in DNA + L-cysteinyl-[protein] = a thymidine in DNA + S-methyl-L-cysteinyl-[protein]</text>
        <dbReference type="Rhea" id="RHEA:53428"/>
        <dbReference type="Rhea" id="RHEA-COMP:10131"/>
        <dbReference type="Rhea" id="RHEA-COMP:10132"/>
        <dbReference type="Rhea" id="RHEA-COMP:13555"/>
        <dbReference type="Rhea" id="RHEA-COMP:13556"/>
        <dbReference type="ChEBI" id="CHEBI:29950"/>
        <dbReference type="ChEBI" id="CHEBI:82612"/>
        <dbReference type="ChEBI" id="CHEBI:137386"/>
        <dbReference type="ChEBI" id="CHEBI:137387"/>
        <dbReference type="EC" id="2.1.1.63"/>
    </reaction>
</comment>
<dbReference type="Gene3D" id="1.10.10.10">
    <property type="entry name" value="Winged helix-like DNA-binding domain superfamily/Winged helix DNA-binding domain"/>
    <property type="match status" value="1"/>
</dbReference>
<evidence type="ECO:0000256" key="5">
    <source>
        <dbReference type="ARBA" id="ARBA00022679"/>
    </source>
</evidence>
<proteinExistence type="inferred from homology"/>
<dbReference type="NCBIfam" id="TIGR00589">
    <property type="entry name" value="ogt"/>
    <property type="match status" value="1"/>
</dbReference>
<accession>A0AAX3SY16</accession>
<evidence type="ECO:0000256" key="2">
    <source>
        <dbReference type="ARBA" id="ARBA00008711"/>
    </source>
</evidence>
<dbReference type="GO" id="GO:0032259">
    <property type="term" value="P:methylation"/>
    <property type="evidence" value="ECO:0007669"/>
    <property type="project" value="UniProtKB-KW"/>
</dbReference>
<dbReference type="SUPFAM" id="SSF46767">
    <property type="entry name" value="Methylated DNA-protein cysteine methyltransferase, C-terminal domain"/>
    <property type="match status" value="1"/>
</dbReference>
<dbReference type="CDD" id="cd06445">
    <property type="entry name" value="ATase"/>
    <property type="match status" value="1"/>
</dbReference>
<comment type="catalytic activity">
    <reaction evidence="8">
        <text>a 6-O-methyl-2'-deoxyguanosine in DNA + L-cysteinyl-[protein] = S-methyl-L-cysteinyl-[protein] + a 2'-deoxyguanosine in DNA</text>
        <dbReference type="Rhea" id="RHEA:24000"/>
        <dbReference type="Rhea" id="RHEA-COMP:10131"/>
        <dbReference type="Rhea" id="RHEA-COMP:10132"/>
        <dbReference type="Rhea" id="RHEA-COMP:11367"/>
        <dbReference type="Rhea" id="RHEA-COMP:11368"/>
        <dbReference type="ChEBI" id="CHEBI:29950"/>
        <dbReference type="ChEBI" id="CHEBI:82612"/>
        <dbReference type="ChEBI" id="CHEBI:85445"/>
        <dbReference type="ChEBI" id="CHEBI:85448"/>
        <dbReference type="EC" id="2.1.1.63"/>
    </reaction>
</comment>
<keyword evidence="11" id="KW-1185">Reference proteome</keyword>
<evidence type="ECO:0000256" key="1">
    <source>
        <dbReference type="ARBA" id="ARBA00001286"/>
    </source>
</evidence>
<keyword evidence="6" id="KW-0227">DNA damage</keyword>
<comment type="similarity">
    <text evidence="2">Belongs to the MGMT family.</text>
</comment>